<keyword evidence="7" id="KW-0812">Transmembrane</keyword>
<name>U7VEV2_9FUSO</name>
<dbReference type="UniPathway" id="UPA00602">
    <property type="reaction ID" value="UER00658"/>
</dbReference>
<dbReference type="Pfam" id="PF00156">
    <property type="entry name" value="Pribosyltran"/>
    <property type="match status" value="1"/>
</dbReference>
<dbReference type="AlphaFoldDB" id="U7VEV2"/>
<comment type="subunit">
    <text evidence="5">Homodimer.</text>
</comment>
<keyword evidence="10" id="KW-1185">Reference proteome</keyword>
<dbReference type="PANTHER" id="PTHR43864:SF1">
    <property type="entry name" value="XANTHINE PHOSPHORIBOSYLTRANSFERASE"/>
    <property type="match status" value="1"/>
</dbReference>
<dbReference type="GO" id="GO:0046110">
    <property type="term" value="P:xanthine metabolic process"/>
    <property type="evidence" value="ECO:0007669"/>
    <property type="project" value="UniProtKB-UniRule"/>
</dbReference>
<evidence type="ECO:0000313" key="9">
    <source>
        <dbReference type="EMBL" id="ERT70046.1"/>
    </source>
</evidence>
<evidence type="ECO:0000256" key="2">
    <source>
        <dbReference type="ARBA" id="ARBA00022676"/>
    </source>
</evidence>
<dbReference type="InterPro" id="IPR000836">
    <property type="entry name" value="PRTase_dom"/>
</dbReference>
<evidence type="ECO:0000256" key="7">
    <source>
        <dbReference type="SAM" id="Phobius"/>
    </source>
</evidence>
<feature type="binding site" evidence="5">
    <location>
        <begin position="127"/>
        <end position="131"/>
    </location>
    <ligand>
        <name>5-phospho-alpha-D-ribose 1-diphosphate</name>
        <dbReference type="ChEBI" id="CHEBI:58017"/>
    </ligand>
</feature>
<keyword evidence="7" id="KW-0472">Membrane</keyword>
<comment type="catalytic activity">
    <reaction evidence="5">
        <text>XMP + diphosphate = xanthine + 5-phospho-alpha-D-ribose 1-diphosphate</text>
        <dbReference type="Rhea" id="RHEA:10800"/>
        <dbReference type="ChEBI" id="CHEBI:17712"/>
        <dbReference type="ChEBI" id="CHEBI:33019"/>
        <dbReference type="ChEBI" id="CHEBI:57464"/>
        <dbReference type="ChEBI" id="CHEBI:58017"/>
        <dbReference type="EC" id="2.4.2.22"/>
    </reaction>
</comment>
<evidence type="ECO:0000256" key="1">
    <source>
        <dbReference type="ARBA" id="ARBA00022490"/>
    </source>
</evidence>
<gene>
    <name evidence="5" type="primary">xpt</name>
    <name evidence="9" type="ORF">HMPREF0202_00039</name>
</gene>
<reference evidence="9 10" key="1">
    <citation type="submission" date="2013-08" db="EMBL/GenBank/DDBJ databases">
        <authorList>
            <person name="Weinstock G."/>
            <person name="Sodergren E."/>
            <person name="Wylie T."/>
            <person name="Fulton L."/>
            <person name="Fulton R."/>
            <person name="Fronick C."/>
            <person name="O'Laughlin M."/>
            <person name="Godfrey J."/>
            <person name="Miner T."/>
            <person name="Herter B."/>
            <person name="Appelbaum E."/>
            <person name="Cordes M."/>
            <person name="Lek S."/>
            <person name="Wollam A."/>
            <person name="Pepin K.H."/>
            <person name="Palsikar V.B."/>
            <person name="Mitreva M."/>
            <person name="Wilson R.K."/>
        </authorList>
    </citation>
    <scope>NUCLEOTIDE SEQUENCE [LARGE SCALE GENOMIC DNA]</scope>
    <source>
        <strain evidence="9 10">ATCC BAA-474</strain>
    </source>
</reference>
<dbReference type="eggNOG" id="COG0503">
    <property type="taxonomic scope" value="Bacteria"/>
</dbReference>
<dbReference type="RefSeq" id="WP_023049590.1">
    <property type="nucleotide sequence ID" value="NZ_CP173065.2"/>
</dbReference>
<dbReference type="NCBIfam" id="TIGR01744">
    <property type="entry name" value="XPRTase"/>
    <property type="match status" value="1"/>
</dbReference>
<feature type="binding site" evidence="5">
    <location>
        <position position="155"/>
    </location>
    <ligand>
        <name>xanthine</name>
        <dbReference type="ChEBI" id="CHEBI:17712"/>
    </ligand>
</feature>
<dbReference type="HOGENOM" id="CLU_099015_0_0_0"/>
<comment type="pathway">
    <text evidence="5">Purine metabolism; XMP biosynthesis via salvage pathway; XMP from xanthine: step 1/1.</text>
</comment>
<dbReference type="NCBIfam" id="NF006671">
    <property type="entry name" value="PRK09219.1"/>
    <property type="match status" value="1"/>
</dbReference>
<evidence type="ECO:0000256" key="3">
    <source>
        <dbReference type="ARBA" id="ARBA00022679"/>
    </source>
</evidence>
<comment type="similarity">
    <text evidence="5">Belongs to the purine/pyrimidine phosphoribosyltransferase family. Xpt subfamily.</text>
</comment>
<evidence type="ECO:0000259" key="8">
    <source>
        <dbReference type="Pfam" id="PF00156"/>
    </source>
</evidence>
<protein>
    <recommendedName>
        <fullName evidence="5 6">Xanthine phosphoribosyltransferase</fullName>
        <shortName evidence="5">XPRTase</shortName>
        <ecNumber evidence="5 6">2.4.2.22</ecNumber>
    </recommendedName>
</protein>
<comment type="subcellular location">
    <subcellularLocation>
        <location evidence="5">Cytoplasm</location>
    </subcellularLocation>
</comment>
<dbReference type="GO" id="GO:0000310">
    <property type="term" value="F:xanthine phosphoribosyltransferase activity"/>
    <property type="evidence" value="ECO:0007669"/>
    <property type="project" value="UniProtKB-UniRule"/>
</dbReference>
<sequence length="188" mass="20621">MKLLKEYIEKYGSVTDSSILKVDSFINHQIDPVLMIEIGEELKKRFEGKNINKILTIEASGIAIGIAAAYAFKVPMVFAKKKKPSTMGDAYNANVHSFTKKTDYNITVSKEFLSSEDRILVVDDFLAMGNAIIGLKNIIDQAGASLEGVGIVIEKGFQPGGTILKEQGIHLESLAIIESLEDNTITLR</sequence>
<keyword evidence="4 5" id="KW-0660">Purine salvage</keyword>
<keyword evidence="3 5" id="KW-0808">Transferase</keyword>
<dbReference type="Proteomes" id="UP000017081">
    <property type="component" value="Unassembled WGS sequence"/>
</dbReference>
<dbReference type="EC" id="2.4.2.22" evidence="5 6"/>
<keyword evidence="1 5" id="KW-0963">Cytoplasm</keyword>
<dbReference type="SUPFAM" id="SSF53271">
    <property type="entry name" value="PRTase-like"/>
    <property type="match status" value="1"/>
</dbReference>
<dbReference type="GO" id="GO:0006166">
    <property type="term" value="P:purine ribonucleoside salvage"/>
    <property type="evidence" value="ECO:0007669"/>
    <property type="project" value="UniProtKB-KW"/>
</dbReference>
<feature type="binding site" evidence="5">
    <location>
        <position position="20"/>
    </location>
    <ligand>
        <name>xanthine</name>
        <dbReference type="ChEBI" id="CHEBI:17712"/>
    </ligand>
</feature>
<dbReference type="InterPro" id="IPR050118">
    <property type="entry name" value="Pur/Pyrimidine_PRTase"/>
</dbReference>
<comment type="function">
    <text evidence="5">Converts the preformed base xanthine, a product of nucleic acid breakdown, to xanthosine 5'-monophosphate (XMP), so it can be reused for RNA or DNA synthesis.</text>
</comment>
<dbReference type="HAMAP" id="MF_01184">
    <property type="entry name" value="XPRTase"/>
    <property type="match status" value="1"/>
</dbReference>
<dbReference type="PATRIC" id="fig|1319815.3.peg.38"/>
<dbReference type="CDD" id="cd06223">
    <property type="entry name" value="PRTases_typeI"/>
    <property type="match status" value="1"/>
</dbReference>
<dbReference type="GO" id="GO:0005737">
    <property type="term" value="C:cytoplasm"/>
    <property type="evidence" value="ECO:0007669"/>
    <property type="project" value="UniProtKB-SubCell"/>
</dbReference>
<feature type="domain" description="Phosphoribosyltransferase" evidence="8">
    <location>
        <begin position="37"/>
        <end position="146"/>
    </location>
</feature>
<dbReference type="InterPro" id="IPR029057">
    <property type="entry name" value="PRTase-like"/>
</dbReference>
<proteinExistence type="inferred from homology"/>
<organism evidence="9 10">
    <name type="scientific">Cetobacterium somerae ATCC BAA-474</name>
    <dbReference type="NCBI Taxonomy" id="1319815"/>
    <lineage>
        <taxon>Bacteria</taxon>
        <taxon>Fusobacteriati</taxon>
        <taxon>Fusobacteriota</taxon>
        <taxon>Fusobacteriia</taxon>
        <taxon>Fusobacteriales</taxon>
        <taxon>Fusobacteriaceae</taxon>
        <taxon>Cetobacterium</taxon>
    </lineage>
</organism>
<keyword evidence="2 5" id="KW-0328">Glycosyltransferase</keyword>
<keyword evidence="7" id="KW-1133">Transmembrane helix</keyword>
<evidence type="ECO:0000256" key="5">
    <source>
        <dbReference type="HAMAP-Rule" id="MF_01184"/>
    </source>
</evidence>
<dbReference type="PANTHER" id="PTHR43864">
    <property type="entry name" value="HYPOXANTHINE/GUANINE PHOSPHORIBOSYLTRANSFERASE"/>
    <property type="match status" value="1"/>
</dbReference>
<evidence type="ECO:0000313" key="10">
    <source>
        <dbReference type="Proteomes" id="UP000017081"/>
    </source>
</evidence>
<feature type="binding site" evidence="5">
    <location>
        <position position="27"/>
    </location>
    <ligand>
        <name>xanthine</name>
        <dbReference type="ChEBI" id="CHEBI:17712"/>
    </ligand>
</feature>
<evidence type="ECO:0000256" key="6">
    <source>
        <dbReference type="NCBIfam" id="TIGR01744"/>
    </source>
</evidence>
<dbReference type="Gene3D" id="3.40.50.2020">
    <property type="match status" value="1"/>
</dbReference>
<dbReference type="GO" id="GO:0032265">
    <property type="term" value="P:XMP salvage"/>
    <property type="evidence" value="ECO:0007669"/>
    <property type="project" value="UniProtKB-UniRule"/>
</dbReference>
<feature type="transmembrane region" description="Helical" evidence="7">
    <location>
        <begin position="54"/>
        <end position="72"/>
    </location>
</feature>
<dbReference type="InterPro" id="IPR010079">
    <property type="entry name" value="Xanthine_PRibTrfase"/>
</dbReference>
<dbReference type="STRING" id="1319815.HMPREF0202_00039"/>
<evidence type="ECO:0000256" key="4">
    <source>
        <dbReference type="ARBA" id="ARBA00022726"/>
    </source>
</evidence>
<dbReference type="EMBL" id="AXZF01000002">
    <property type="protein sequence ID" value="ERT70046.1"/>
    <property type="molecule type" value="Genomic_DNA"/>
</dbReference>
<accession>U7VEV2</accession>
<comment type="caution">
    <text evidence="9">The sequence shown here is derived from an EMBL/GenBank/DDBJ whole genome shotgun (WGS) entry which is preliminary data.</text>
</comment>